<sequence>MRVRKLLLLAGLLVLTNCFFSVCATADAGALKITEMAVTTKIVKGNPIDSVRRISSTSVKALYCFTRLSASKDEDTTIKHVWYKNDEVVGEYELPVKGQHWRTYSRKQVEKVAAGDWRVEVLDSEGNLLKTVKFRMN</sequence>
<evidence type="ECO:0000313" key="3">
    <source>
        <dbReference type="EMBL" id="ABQ25986.1"/>
    </source>
</evidence>
<dbReference type="InterPro" id="IPR022606">
    <property type="entry name" value="DUF2914"/>
</dbReference>
<dbReference type="STRING" id="351605.Gura_1796"/>
<feature type="signal peptide" evidence="1">
    <location>
        <begin position="1"/>
        <end position="26"/>
    </location>
</feature>
<proteinExistence type="predicted"/>
<keyword evidence="4" id="KW-1185">Reference proteome</keyword>
<reference evidence="3 4" key="1">
    <citation type="submission" date="2007-05" db="EMBL/GenBank/DDBJ databases">
        <title>Complete sequence of Geobacter uraniireducens Rf4.</title>
        <authorList>
            <consortium name="US DOE Joint Genome Institute"/>
            <person name="Copeland A."/>
            <person name="Lucas S."/>
            <person name="Lapidus A."/>
            <person name="Barry K."/>
            <person name="Detter J.C."/>
            <person name="Glavina del Rio T."/>
            <person name="Hammon N."/>
            <person name="Israni S."/>
            <person name="Dalin E."/>
            <person name="Tice H."/>
            <person name="Pitluck S."/>
            <person name="Chertkov O."/>
            <person name="Brettin T."/>
            <person name="Bruce D."/>
            <person name="Han C."/>
            <person name="Schmutz J."/>
            <person name="Larimer F."/>
            <person name="Land M."/>
            <person name="Hauser L."/>
            <person name="Kyrpides N."/>
            <person name="Mikhailova N."/>
            <person name="Shelobolina E."/>
            <person name="Aklujkar M."/>
            <person name="Lovley D."/>
            <person name="Richardson P."/>
        </authorList>
    </citation>
    <scope>NUCLEOTIDE SEQUENCE [LARGE SCALE GENOMIC DNA]</scope>
    <source>
        <strain evidence="3 4">Rf4</strain>
    </source>
</reference>
<feature type="chain" id="PRO_5002683453" description="DUF2914 domain-containing protein" evidence="1">
    <location>
        <begin position="27"/>
        <end position="137"/>
    </location>
</feature>
<name>A5GEY1_GEOUR</name>
<dbReference type="AlphaFoldDB" id="A5GEY1"/>
<feature type="domain" description="DUF2914" evidence="2">
    <location>
        <begin position="75"/>
        <end position="136"/>
    </location>
</feature>
<accession>A5GEY1</accession>
<keyword evidence="1" id="KW-0732">Signal</keyword>
<dbReference type="Pfam" id="PF11141">
    <property type="entry name" value="DUF2914"/>
    <property type="match status" value="1"/>
</dbReference>
<dbReference type="HOGENOM" id="CLU_141686_1_0_7"/>
<evidence type="ECO:0000259" key="2">
    <source>
        <dbReference type="Pfam" id="PF11141"/>
    </source>
</evidence>
<organism evidence="3 4">
    <name type="scientific">Geotalea uraniireducens (strain Rf4)</name>
    <name type="common">Geobacter uraniireducens</name>
    <dbReference type="NCBI Taxonomy" id="351605"/>
    <lineage>
        <taxon>Bacteria</taxon>
        <taxon>Pseudomonadati</taxon>
        <taxon>Thermodesulfobacteriota</taxon>
        <taxon>Desulfuromonadia</taxon>
        <taxon>Geobacterales</taxon>
        <taxon>Geobacteraceae</taxon>
        <taxon>Geotalea</taxon>
    </lineage>
</organism>
<evidence type="ECO:0000256" key="1">
    <source>
        <dbReference type="SAM" id="SignalP"/>
    </source>
</evidence>
<dbReference type="EMBL" id="CP000698">
    <property type="protein sequence ID" value="ABQ25986.1"/>
    <property type="molecule type" value="Genomic_DNA"/>
</dbReference>
<dbReference type="OrthoDB" id="13952at2"/>
<evidence type="ECO:0000313" key="4">
    <source>
        <dbReference type="Proteomes" id="UP000006695"/>
    </source>
</evidence>
<dbReference type="KEGG" id="gur:Gura_1796"/>
<dbReference type="RefSeq" id="WP_011938691.1">
    <property type="nucleotide sequence ID" value="NC_009483.1"/>
</dbReference>
<dbReference type="Proteomes" id="UP000006695">
    <property type="component" value="Chromosome"/>
</dbReference>
<gene>
    <name evidence="3" type="ordered locus">Gura_1796</name>
</gene>
<protein>
    <recommendedName>
        <fullName evidence="2">DUF2914 domain-containing protein</fullName>
    </recommendedName>
</protein>